<protein>
    <submittedName>
        <fullName evidence="7">Uncharacterized protein</fullName>
    </submittedName>
</protein>
<keyword evidence="4" id="KW-0496">Mitochondrion</keyword>
<dbReference type="EMBL" id="BRYB01001520">
    <property type="protein sequence ID" value="GMI27616.1"/>
    <property type="molecule type" value="Genomic_DNA"/>
</dbReference>
<gene>
    <name evidence="7" type="ORF">TeGR_g11788</name>
</gene>
<proteinExistence type="predicted"/>
<keyword evidence="3" id="KW-1133">Transmembrane helix</keyword>
<keyword evidence="8" id="KW-1185">Reference proteome</keyword>
<comment type="subcellular location">
    <subcellularLocation>
        <location evidence="1">Mitochondrion membrane</location>
        <topology evidence="1">Multi-pass membrane protein</topology>
    </subcellularLocation>
</comment>
<dbReference type="PANTHER" id="PTHR28234:SF1">
    <property type="entry name" value="NUCLEAR CONTROL OF ATPASE PROTEIN 2"/>
    <property type="match status" value="1"/>
</dbReference>
<feature type="region of interest" description="Disordered" evidence="6">
    <location>
        <begin position="35"/>
        <end position="82"/>
    </location>
</feature>
<evidence type="ECO:0000256" key="4">
    <source>
        <dbReference type="ARBA" id="ARBA00023128"/>
    </source>
</evidence>
<dbReference type="Proteomes" id="UP001165060">
    <property type="component" value="Unassembled WGS sequence"/>
</dbReference>
<keyword evidence="5" id="KW-0472">Membrane</keyword>
<keyword evidence="2" id="KW-0812">Transmembrane</keyword>
<evidence type="ECO:0000256" key="3">
    <source>
        <dbReference type="ARBA" id="ARBA00022989"/>
    </source>
</evidence>
<evidence type="ECO:0000313" key="8">
    <source>
        <dbReference type="Proteomes" id="UP001165060"/>
    </source>
</evidence>
<evidence type="ECO:0000256" key="1">
    <source>
        <dbReference type="ARBA" id="ARBA00004225"/>
    </source>
</evidence>
<accession>A0ABQ6MJB7</accession>
<evidence type="ECO:0000256" key="2">
    <source>
        <dbReference type="ARBA" id="ARBA00022692"/>
    </source>
</evidence>
<evidence type="ECO:0000256" key="6">
    <source>
        <dbReference type="SAM" id="MobiDB-lite"/>
    </source>
</evidence>
<name>A0ABQ6MJB7_9STRA</name>
<reference evidence="7 8" key="1">
    <citation type="journal article" date="2023" name="Commun. Biol.">
        <title>Genome analysis of Parmales, the sister group of diatoms, reveals the evolutionary specialization of diatoms from phago-mixotrophs to photoautotrophs.</title>
        <authorList>
            <person name="Ban H."/>
            <person name="Sato S."/>
            <person name="Yoshikawa S."/>
            <person name="Yamada K."/>
            <person name="Nakamura Y."/>
            <person name="Ichinomiya M."/>
            <person name="Sato N."/>
            <person name="Blanc-Mathieu R."/>
            <person name="Endo H."/>
            <person name="Kuwata A."/>
            <person name="Ogata H."/>
        </authorList>
    </citation>
    <scope>NUCLEOTIDE SEQUENCE [LARGE SCALE GENOMIC DNA]</scope>
</reference>
<comment type="caution">
    <text evidence="7">The sequence shown here is derived from an EMBL/GenBank/DDBJ whole genome shotgun (WGS) entry which is preliminary data.</text>
</comment>
<sequence length="162" mass="18143">MYYRCVPTSGRKSKEETYATIRGLLLDIERLLVMRDDPPPPPDQLSYHEGASDPTLGLSFDAQASPAARPGLEEQKAKRAPRKTLDENDWGMMMLLIHEIQVVLAREQRRFGGSDIANVLEDLAEIAGERGPVSIKQQLAIVERMARTYSFLKVLAGFTTLK</sequence>
<evidence type="ECO:0000313" key="7">
    <source>
        <dbReference type="EMBL" id="GMI27616.1"/>
    </source>
</evidence>
<evidence type="ECO:0000256" key="5">
    <source>
        <dbReference type="ARBA" id="ARBA00023136"/>
    </source>
</evidence>
<organism evidence="7 8">
    <name type="scientific">Tetraparma gracilis</name>
    <dbReference type="NCBI Taxonomy" id="2962635"/>
    <lineage>
        <taxon>Eukaryota</taxon>
        <taxon>Sar</taxon>
        <taxon>Stramenopiles</taxon>
        <taxon>Ochrophyta</taxon>
        <taxon>Bolidophyceae</taxon>
        <taxon>Parmales</taxon>
        <taxon>Triparmaceae</taxon>
        <taxon>Tetraparma</taxon>
    </lineage>
</organism>
<dbReference type="PANTHER" id="PTHR28234">
    <property type="entry name" value="NUCLEAR CONTROL OF ATPASE PROTEIN 2"/>
    <property type="match status" value="1"/>
</dbReference>
<dbReference type="InterPro" id="IPR013946">
    <property type="entry name" value="NCA2-like"/>
</dbReference>